<dbReference type="AlphaFoldDB" id="A0A426XQ87"/>
<name>A0A426XQ87_ENSVE</name>
<accession>A0A426XQ87</accession>
<dbReference type="Proteomes" id="UP000287651">
    <property type="component" value="Unassembled WGS sequence"/>
</dbReference>
<evidence type="ECO:0000313" key="2">
    <source>
        <dbReference type="Proteomes" id="UP000287651"/>
    </source>
</evidence>
<protein>
    <submittedName>
        <fullName evidence="1">Uncharacterized protein</fullName>
    </submittedName>
</protein>
<gene>
    <name evidence="1" type="ORF">B296_00030948</name>
</gene>
<dbReference type="EMBL" id="AMZH03018415">
    <property type="protein sequence ID" value="RRT41644.1"/>
    <property type="molecule type" value="Genomic_DNA"/>
</dbReference>
<reference evidence="1 2" key="1">
    <citation type="journal article" date="2014" name="Agronomy (Basel)">
        <title>A Draft Genome Sequence for Ensete ventricosum, the Drought-Tolerant Tree Against Hunger.</title>
        <authorList>
            <person name="Harrison J."/>
            <person name="Moore K.A."/>
            <person name="Paszkiewicz K."/>
            <person name="Jones T."/>
            <person name="Grant M."/>
            <person name="Ambacheew D."/>
            <person name="Muzemil S."/>
            <person name="Studholme D.J."/>
        </authorList>
    </citation>
    <scope>NUCLEOTIDE SEQUENCE [LARGE SCALE GENOMIC DNA]</scope>
</reference>
<sequence>MGRGYRLGSNERWRRLVGYQEGEQSSNNAAGAGGERTGQQQLCQHFGAIAAARGEEELAGGRCNIGDKRRGAAITLATTRATARAREDAATVEVAAGVGGKQLVQHRWPLLYTPRAATATNNSDVVGDRGERGTERLRGAAVAAAAMIATTTTWAALESQGSKGKDNSDRADE</sequence>
<organism evidence="1 2">
    <name type="scientific">Ensete ventricosum</name>
    <name type="common">Abyssinian banana</name>
    <name type="synonym">Musa ensete</name>
    <dbReference type="NCBI Taxonomy" id="4639"/>
    <lineage>
        <taxon>Eukaryota</taxon>
        <taxon>Viridiplantae</taxon>
        <taxon>Streptophyta</taxon>
        <taxon>Embryophyta</taxon>
        <taxon>Tracheophyta</taxon>
        <taxon>Spermatophyta</taxon>
        <taxon>Magnoliopsida</taxon>
        <taxon>Liliopsida</taxon>
        <taxon>Zingiberales</taxon>
        <taxon>Musaceae</taxon>
        <taxon>Ensete</taxon>
    </lineage>
</organism>
<evidence type="ECO:0000313" key="1">
    <source>
        <dbReference type="EMBL" id="RRT41644.1"/>
    </source>
</evidence>
<comment type="caution">
    <text evidence="1">The sequence shown here is derived from an EMBL/GenBank/DDBJ whole genome shotgun (WGS) entry which is preliminary data.</text>
</comment>
<proteinExistence type="predicted"/>